<evidence type="ECO:0000256" key="3">
    <source>
        <dbReference type="ARBA" id="ARBA00022553"/>
    </source>
</evidence>
<evidence type="ECO:0000259" key="4">
    <source>
        <dbReference type="PROSITE" id="PS50109"/>
    </source>
</evidence>
<reference evidence="5" key="2">
    <citation type="submission" date="2023-04" db="EMBL/GenBank/DDBJ databases">
        <authorList>
            <person name="Beletskiy A.V."/>
            <person name="Mardanov A.V."/>
            <person name="Ravin N.V."/>
        </authorList>
    </citation>
    <scope>NUCLEOTIDE SEQUENCE</scope>
    <source>
        <strain evidence="5">GKL-01</strain>
    </source>
</reference>
<dbReference type="InterPro" id="IPR005467">
    <property type="entry name" value="His_kinase_dom"/>
</dbReference>
<dbReference type="Proteomes" id="UP001300672">
    <property type="component" value="Chromosome"/>
</dbReference>
<proteinExistence type="predicted"/>
<keyword evidence="3" id="KW-0597">Phosphoprotein</keyword>
<reference evidence="5" key="1">
    <citation type="journal article" date="2023" name="Int. J. Mol. Sci.">
        <title>Metagenomics Revealed a New Genus 'Candidatus Thiocaldithrix dubininis' gen. nov., sp. nov. and a New Species 'Candidatus Thiothrix putei' sp. nov. in the Family Thiotrichaceae, Some Members of Which Have Traits of Both Na+- and H+-Motive Energetics.</title>
        <authorList>
            <person name="Ravin N.V."/>
            <person name="Muntyan M.S."/>
            <person name="Smolyakov D.D."/>
            <person name="Rudenko T.S."/>
            <person name="Beletsky A.V."/>
            <person name="Mardanov A.V."/>
            <person name="Grabovich M.Y."/>
        </authorList>
    </citation>
    <scope>NUCLEOTIDE SEQUENCE</scope>
    <source>
        <strain evidence="5">GKL-01</strain>
    </source>
</reference>
<dbReference type="PRINTS" id="PR00344">
    <property type="entry name" value="BCTRLSENSOR"/>
</dbReference>
<dbReference type="SUPFAM" id="SSF55874">
    <property type="entry name" value="ATPase domain of HSP90 chaperone/DNA topoisomerase II/histidine kinase"/>
    <property type="match status" value="1"/>
</dbReference>
<dbReference type="Pfam" id="PF02518">
    <property type="entry name" value="HATPase_c"/>
    <property type="match status" value="1"/>
</dbReference>
<dbReference type="InterPro" id="IPR004358">
    <property type="entry name" value="Sig_transdc_His_kin-like_C"/>
</dbReference>
<dbReference type="SMART" id="SM00387">
    <property type="entry name" value="HATPase_c"/>
    <property type="match status" value="1"/>
</dbReference>
<comment type="catalytic activity">
    <reaction evidence="1">
        <text>ATP + protein L-histidine = ADP + protein N-phospho-L-histidine.</text>
        <dbReference type="EC" id="2.7.13.3"/>
    </reaction>
</comment>
<dbReference type="KEGG" id="tdu:QJT80_07155"/>
<protein>
    <recommendedName>
        <fullName evidence="2">histidine kinase</fullName>
        <ecNumber evidence="2">2.7.13.3</ecNumber>
    </recommendedName>
</protein>
<evidence type="ECO:0000256" key="1">
    <source>
        <dbReference type="ARBA" id="ARBA00000085"/>
    </source>
</evidence>
<name>A0AA95H7X8_9GAMM</name>
<dbReference type="InterPro" id="IPR003594">
    <property type="entry name" value="HATPase_dom"/>
</dbReference>
<gene>
    <name evidence="5" type="ORF">QJT80_07155</name>
</gene>
<evidence type="ECO:0000313" key="5">
    <source>
        <dbReference type="EMBL" id="WGZ92256.1"/>
    </source>
</evidence>
<sequence>MPYVELRLITELDHNLNLVNVNKIQIEQVLINMLQNAMDAMQEAGTLNTGTLRVRTQAEFNHSLRVLVVDEGTGLAPDFANNIFRPFYTSKQNGMGMGLSISRSIIEAHGGKLEAFNNRHKGATFSFTLPLEGSALL</sequence>
<evidence type="ECO:0000256" key="2">
    <source>
        <dbReference type="ARBA" id="ARBA00012438"/>
    </source>
</evidence>
<dbReference type="PANTHER" id="PTHR43547">
    <property type="entry name" value="TWO-COMPONENT HISTIDINE KINASE"/>
    <property type="match status" value="1"/>
</dbReference>
<accession>A0AA95H7X8</accession>
<dbReference type="GO" id="GO:0005524">
    <property type="term" value="F:ATP binding"/>
    <property type="evidence" value="ECO:0007669"/>
    <property type="project" value="UniProtKB-KW"/>
</dbReference>
<dbReference type="GO" id="GO:0000155">
    <property type="term" value="F:phosphorelay sensor kinase activity"/>
    <property type="evidence" value="ECO:0007669"/>
    <property type="project" value="TreeGrafter"/>
</dbReference>
<dbReference type="PROSITE" id="PS50109">
    <property type="entry name" value="HIS_KIN"/>
    <property type="match status" value="1"/>
</dbReference>
<keyword evidence="5" id="KW-0067">ATP-binding</keyword>
<dbReference type="InterPro" id="IPR036890">
    <property type="entry name" value="HATPase_C_sf"/>
</dbReference>
<dbReference type="EC" id="2.7.13.3" evidence="2"/>
<keyword evidence="5" id="KW-0547">Nucleotide-binding</keyword>
<dbReference type="AlphaFoldDB" id="A0AA95H7X8"/>
<organism evidence="5">
    <name type="scientific">Candidatus Thiocaldithrix dubininis</name>
    <dbReference type="NCBI Taxonomy" id="3080823"/>
    <lineage>
        <taxon>Bacteria</taxon>
        <taxon>Pseudomonadati</taxon>
        <taxon>Pseudomonadota</taxon>
        <taxon>Gammaproteobacteria</taxon>
        <taxon>Thiotrichales</taxon>
        <taxon>Thiotrichaceae</taxon>
        <taxon>Candidatus Thiocaldithrix</taxon>
    </lineage>
</organism>
<feature type="domain" description="Histidine kinase" evidence="4">
    <location>
        <begin position="1"/>
        <end position="133"/>
    </location>
</feature>
<dbReference type="EMBL" id="CP124755">
    <property type="protein sequence ID" value="WGZ92256.1"/>
    <property type="molecule type" value="Genomic_DNA"/>
</dbReference>
<dbReference type="PANTHER" id="PTHR43547:SF2">
    <property type="entry name" value="HYBRID SIGNAL TRANSDUCTION HISTIDINE KINASE C"/>
    <property type="match status" value="1"/>
</dbReference>
<dbReference type="Gene3D" id="3.30.565.10">
    <property type="entry name" value="Histidine kinase-like ATPase, C-terminal domain"/>
    <property type="match status" value="1"/>
</dbReference>